<dbReference type="GO" id="GO:0005452">
    <property type="term" value="F:solute:inorganic anion antiporter activity"/>
    <property type="evidence" value="ECO:0007669"/>
    <property type="project" value="InterPro"/>
</dbReference>
<feature type="transmembrane region" description="Helical" evidence="8">
    <location>
        <begin position="338"/>
        <end position="364"/>
    </location>
</feature>
<gene>
    <name evidence="10" type="ORF">CBYS24578_00002611</name>
</gene>
<protein>
    <recommendedName>
        <fullName evidence="9">Bicarbonate transporter-like transmembrane domain-containing protein</fullName>
    </recommendedName>
</protein>
<feature type="transmembrane region" description="Helical" evidence="8">
    <location>
        <begin position="149"/>
        <end position="173"/>
    </location>
</feature>
<feature type="compositionally biased region" description="Polar residues" evidence="7">
    <location>
        <begin position="29"/>
        <end position="44"/>
    </location>
</feature>
<evidence type="ECO:0000256" key="7">
    <source>
        <dbReference type="SAM" id="MobiDB-lite"/>
    </source>
</evidence>
<dbReference type="GO" id="GO:0050801">
    <property type="term" value="P:monoatomic ion homeostasis"/>
    <property type="evidence" value="ECO:0007669"/>
    <property type="project" value="TreeGrafter"/>
</dbReference>
<evidence type="ECO:0000256" key="4">
    <source>
        <dbReference type="ARBA" id="ARBA00022692"/>
    </source>
</evidence>
<feature type="region of interest" description="Disordered" evidence="7">
    <location>
        <begin position="1"/>
        <end position="70"/>
    </location>
</feature>
<keyword evidence="6 8" id="KW-0472">Membrane</keyword>
<accession>A0A9N9YB16</accession>
<dbReference type="GO" id="GO:0006820">
    <property type="term" value="P:monoatomic anion transport"/>
    <property type="evidence" value="ECO:0007669"/>
    <property type="project" value="InterPro"/>
</dbReference>
<feature type="domain" description="Bicarbonate transporter-like transmembrane" evidence="9">
    <location>
        <begin position="257"/>
        <end position="584"/>
    </location>
</feature>
<keyword evidence="5 8" id="KW-1133">Transmembrane helix</keyword>
<dbReference type="FunFam" id="1.10.287.570:FF:000003">
    <property type="entry name" value="Anion exchange family protein"/>
    <property type="match status" value="1"/>
</dbReference>
<feature type="compositionally biased region" description="Polar residues" evidence="7">
    <location>
        <begin position="613"/>
        <end position="626"/>
    </location>
</feature>
<dbReference type="GO" id="GO:0005774">
    <property type="term" value="C:vacuolar membrane"/>
    <property type="evidence" value="ECO:0007669"/>
    <property type="project" value="UniProtKB-SubCell"/>
</dbReference>
<feature type="transmembrane region" description="Helical" evidence="8">
    <location>
        <begin position="551"/>
        <end position="568"/>
    </location>
</feature>
<dbReference type="InterPro" id="IPR003020">
    <property type="entry name" value="HCO3_transpt_euk"/>
</dbReference>
<proteinExistence type="inferred from homology"/>
<feature type="transmembrane region" description="Helical" evidence="8">
    <location>
        <begin position="257"/>
        <end position="278"/>
    </location>
</feature>
<feature type="transmembrane region" description="Helical" evidence="8">
    <location>
        <begin position="119"/>
        <end position="137"/>
    </location>
</feature>
<feature type="transmembrane region" description="Helical" evidence="8">
    <location>
        <begin position="385"/>
        <end position="407"/>
    </location>
</feature>
<feature type="region of interest" description="Disordered" evidence="7">
    <location>
        <begin position="605"/>
        <end position="683"/>
    </location>
</feature>
<reference evidence="11" key="1">
    <citation type="submission" date="2019-06" db="EMBL/GenBank/DDBJ databases">
        <authorList>
            <person name="Broberg M."/>
        </authorList>
    </citation>
    <scope>NUCLEOTIDE SEQUENCE [LARGE SCALE GENOMIC DNA]</scope>
</reference>
<evidence type="ECO:0000313" key="11">
    <source>
        <dbReference type="Proteomes" id="UP000754883"/>
    </source>
</evidence>
<dbReference type="Proteomes" id="UP000754883">
    <property type="component" value="Unassembled WGS sequence"/>
</dbReference>
<name>A0A9N9YB16_9HYPO</name>
<evidence type="ECO:0000313" key="10">
    <source>
        <dbReference type="EMBL" id="CAG9999699.1"/>
    </source>
</evidence>
<evidence type="ECO:0000256" key="6">
    <source>
        <dbReference type="ARBA" id="ARBA00023136"/>
    </source>
</evidence>
<dbReference type="PANTHER" id="PTHR11453:SF82">
    <property type="entry name" value="BORON TRANSPORTER 1"/>
    <property type="match status" value="1"/>
</dbReference>
<feature type="domain" description="Bicarbonate transporter-like transmembrane" evidence="9">
    <location>
        <begin position="87"/>
        <end position="249"/>
    </location>
</feature>
<dbReference type="Pfam" id="PF00955">
    <property type="entry name" value="HCO3_cotransp"/>
    <property type="match status" value="2"/>
</dbReference>
<dbReference type="Gene3D" id="1.10.287.570">
    <property type="entry name" value="Helical hairpin bin"/>
    <property type="match status" value="1"/>
</dbReference>
<dbReference type="EMBL" id="CABFNO020001553">
    <property type="protein sequence ID" value="CAG9999699.1"/>
    <property type="molecule type" value="Genomic_DNA"/>
</dbReference>
<dbReference type="GO" id="GO:0080139">
    <property type="term" value="F:borate efflux transmembrane transporter activity"/>
    <property type="evidence" value="ECO:0007669"/>
    <property type="project" value="TreeGrafter"/>
</dbReference>
<evidence type="ECO:0000256" key="5">
    <source>
        <dbReference type="ARBA" id="ARBA00022989"/>
    </source>
</evidence>
<evidence type="ECO:0000256" key="1">
    <source>
        <dbReference type="ARBA" id="ARBA00004128"/>
    </source>
</evidence>
<sequence length="683" mass="75614">MEGTNRSSLCHAPAPCPNSRVLIKGGVTKKQQLSSIMTQNTTTPRGHHSETQPRQDTEAQLPPEEDRRNHSAVAISSNHDSWWKIHPFRGMVNDLRRRAPFFLSDWTDAWDYRVIPATVYMYFANILPALAFSLDMFQNTGTEYGVNEVLLASVLGSVVFSFFAAQPLVIVGVTGPITVFNYTVYNIMQPTGVNYIGFMAWIGIWSLILHWILAITNSCNWLRWVTRFPCDIFGFYVAFIYLQKGVQVLERLGDDSAFYLSIVIALLVFMVAYLCGALGNSSLFQHWIRVFLKDYGTPLTIVFFTGFVHIGRMAKVHLEVLPTSIAFMPTNSSRDWLVSFWDMSVGDIFLALPFAVLLTILFWFDHNVSSLIAQGSEFPLRKPAGFHWDLFLLGLTTGVAGILGLPFPNGLIPQAPFHTESLCVTKPVRKVDEKGEDKGGYYFEATHVVEQRVSNLAQGLLTLGTMTGPLLVVLHLIPHGVLAGLFFVMGIQALEGNGITAKIVFLARDKALTPATAELNTIKRRAAIWIFVGIELLGFAATFAITQTIAAVGFPIFIFLLIPIRTFLLPRILRPEELAVLDAPTASPFTMEGIGGAWGGSCASVDDRRDSNDTTASVSRQCSQQESHLRPELHDSVFASPGDPRKSQEDFADLSQVHSGHSTATRRKSVDRRVPSSSQAGHS</sequence>
<dbReference type="OrthoDB" id="1735926at2759"/>
<dbReference type="AlphaFoldDB" id="A0A9N9YB16"/>
<feature type="compositionally biased region" description="Basic and acidic residues" evidence="7">
    <location>
        <begin position="47"/>
        <end position="57"/>
    </location>
</feature>
<evidence type="ECO:0000256" key="8">
    <source>
        <dbReference type="SAM" id="Phobius"/>
    </source>
</evidence>
<feature type="transmembrane region" description="Helical" evidence="8">
    <location>
        <begin position="193"/>
        <end position="212"/>
    </location>
</feature>
<feature type="transmembrane region" description="Helical" evidence="8">
    <location>
        <begin position="299"/>
        <end position="318"/>
    </location>
</feature>
<evidence type="ECO:0000259" key="9">
    <source>
        <dbReference type="Pfam" id="PF00955"/>
    </source>
</evidence>
<feature type="transmembrane region" description="Helical" evidence="8">
    <location>
        <begin position="470"/>
        <end position="494"/>
    </location>
</feature>
<evidence type="ECO:0000256" key="3">
    <source>
        <dbReference type="ARBA" id="ARBA00022554"/>
    </source>
</evidence>
<comment type="similarity">
    <text evidence="2">Belongs to the anion exchanger (TC 2.A.31) family.</text>
</comment>
<reference evidence="10 11" key="2">
    <citation type="submission" date="2021-10" db="EMBL/GenBank/DDBJ databases">
        <authorList>
            <person name="Piombo E."/>
        </authorList>
    </citation>
    <scope>NUCLEOTIDE SEQUENCE [LARGE SCALE GENOMIC DNA]</scope>
</reference>
<keyword evidence="3" id="KW-0926">Vacuole</keyword>
<comment type="subcellular location">
    <subcellularLocation>
        <location evidence="1">Vacuole membrane</location>
        <topology evidence="1">Multi-pass membrane protein</topology>
    </subcellularLocation>
</comment>
<feature type="transmembrane region" description="Helical" evidence="8">
    <location>
        <begin position="224"/>
        <end position="242"/>
    </location>
</feature>
<feature type="transmembrane region" description="Helical" evidence="8">
    <location>
        <begin position="526"/>
        <end position="545"/>
    </location>
</feature>
<dbReference type="PANTHER" id="PTHR11453">
    <property type="entry name" value="ANION EXCHANGE PROTEIN"/>
    <property type="match status" value="1"/>
</dbReference>
<evidence type="ECO:0000256" key="2">
    <source>
        <dbReference type="ARBA" id="ARBA00010993"/>
    </source>
</evidence>
<keyword evidence="4 8" id="KW-0812">Transmembrane</keyword>
<organism evidence="10 11">
    <name type="scientific">Clonostachys byssicola</name>
    <dbReference type="NCBI Taxonomy" id="160290"/>
    <lineage>
        <taxon>Eukaryota</taxon>
        <taxon>Fungi</taxon>
        <taxon>Dikarya</taxon>
        <taxon>Ascomycota</taxon>
        <taxon>Pezizomycotina</taxon>
        <taxon>Sordariomycetes</taxon>
        <taxon>Hypocreomycetidae</taxon>
        <taxon>Hypocreales</taxon>
        <taxon>Bionectriaceae</taxon>
        <taxon>Clonostachys</taxon>
    </lineage>
</organism>
<dbReference type="GO" id="GO:0000324">
    <property type="term" value="C:fungal-type vacuole"/>
    <property type="evidence" value="ECO:0007669"/>
    <property type="project" value="TreeGrafter"/>
</dbReference>
<keyword evidence="11" id="KW-1185">Reference proteome</keyword>
<comment type="caution">
    <text evidence="10">The sequence shown here is derived from an EMBL/GenBank/DDBJ whole genome shotgun (WGS) entry which is preliminary data.</text>
</comment>
<dbReference type="InterPro" id="IPR011531">
    <property type="entry name" value="HCO3_transpt-like_TM_dom"/>
</dbReference>
<dbReference type="GO" id="GO:0005886">
    <property type="term" value="C:plasma membrane"/>
    <property type="evidence" value="ECO:0007669"/>
    <property type="project" value="TreeGrafter"/>
</dbReference>